<evidence type="ECO:0000313" key="6">
    <source>
        <dbReference type="Proteomes" id="UP000287352"/>
    </source>
</evidence>
<dbReference type="InterPro" id="IPR050627">
    <property type="entry name" value="Nitroreductase/BluB"/>
</dbReference>
<proteinExistence type="predicted"/>
<gene>
    <name evidence="5" type="ORF">KTT_18050</name>
</gene>
<evidence type="ECO:0000256" key="3">
    <source>
        <dbReference type="ARBA" id="ARBA00023002"/>
    </source>
</evidence>
<dbReference type="Proteomes" id="UP000287352">
    <property type="component" value="Unassembled WGS sequence"/>
</dbReference>
<dbReference type="InterPro" id="IPR029479">
    <property type="entry name" value="Nitroreductase"/>
</dbReference>
<dbReference type="PANTHER" id="PTHR23026:SF90">
    <property type="entry name" value="IODOTYROSINE DEIODINASE 1"/>
    <property type="match status" value="1"/>
</dbReference>
<dbReference type="RefSeq" id="WP_126579618.1">
    <property type="nucleotide sequence ID" value="NZ_BIFR01000001.1"/>
</dbReference>
<evidence type="ECO:0000259" key="4">
    <source>
        <dbReference type="Pfam" id="PF00881"/>
    </source>
</evidence>
<dbReference type="EMBL" id="BIFR01000001">
    <property type="protein sequence ID" value="GCE11946.1"/>
    <property type="molecule type" value="Genomic_DNA"/>
</dbReference>
<dbReference type="CDD" id="cd02062">
    <property type="entry name" value="Nitro_FMN_reductase"/>
    <property type="match status" value="1"/>
</dbReference>
<keyword evidence="1" id="KW-0285">Flavoprotein</keyword>
<dbReference type="PANTHER" id="PTHR23026">
    <property type="entry name" value="NADPH NITROREDUCTASE"/>
    <property type="match status" value="1"/>
</dbReference>
<dbReference type="Gene3D" id="3.40.109.10">
    <property type="entry name" value="NADH Oxidase"/>
    <property type="match status" value="1"/>
</dbReference>
<dbReference type="InterPro" id="IPR000415">
    <property type="entry name" value="Nitroreductase-like"/>
</dbReference>
<keyword evidence="6" id="KW-1185">Reference proteome</keyword>
<dbReference type="Pfam" id="PF00881">
    <property type="entry name" value="Nitroreductase"/>
    <property type="match status" value="1"/>
</dbReference>
<evidence type="ECO:0000256" key="2">
    <source>
        <dbReference type="ARBA" id="ARBA00022643"/>
    </source>
</evidence>
<accession>A0A401ZYL6</accession>
<sequence>MDFSEILSKRRMVRHLTADPIDPSALQRVLSAALKAPSAGFTQGQSFVVITQPDMRKQISALLDEEAYSNGQYAFLSTAPALVIPCISEAAYHRRYQEPDKVLEDGSEEEWPYPFWHMDIGCAIMLLLLAVVNEGLAAAFVEVSVKNRQVLWDLLQIPEEVTPVGVIPIGHPGPYPPSPRLKSRRMPERERIHWESWGSSAQ</sequence>
<evidence type="ECO:0000256" key="1">
    <source>
        <dbReference type="ARBA" id="ARBA00022630"/>
    </source>
</evidence>
<protein>
    <recommendedName>
        <fullName evidence="4">Nitroreductase domain-containing protein</fullName>
    </recommendedName>
</protein>
<organism evidence="5 6">
    <name type="scientific">Tengunoibacter tsumagoiensis</name>
    <dbReference type="NCBI Taxonomy" id="2014871"/>
    <lineage>
        <taxon>Bacteria</taxon>
        <taxon>Bacillati</taxon>
        <taxon>Chloroflexota</taxon>
        <taxon>Ktedonobacteria</taxon>
        <taxon>Ktedonobacterales</taxon>
        <taxon>Dictyobacteraceae</taxon>
        <taxon>Tengunoibacter</taxon>
    </lineage>
</organism>
<keyword evidence="2" id="KW-0288">FMN</keyword>
<dbReference type="OrthoDB" id="9812105at2"/>
<name>A0A401ZYL6_9CHLR</name>
<evidence type="ECO:0000313" key="5">
    <source>
        <dbReference type="EMBL" id="GCE11946.1"/>
    </source>
</evidence>
<comment type="caution">
    <text evidence="5">The sequence shown here is derived from an EMBL/GenBank/DDBJ whole genome shotgun (WGS) entry which is preliminary data.</text>
</comment>
<dbReference type="AlphaFoldDB" id="A0A401ZYL6"/>
<keyword evidence="3" id="KW-0560">Oxidoreductase</keyword>
<feature type="domain" description="Nitroreductase" evidence="4">
    <location>
        <begin position="8"/>
        <end position="171"/>
    </location>
</feature>
<reference evidence="6" key="1">
    <citation type="submission" date="2018-12" db="EMBL/GenBank/DDBJ databases">
        <title>Tengunoibacter tsumagoiensis gen. nov., sp. nov., Dictyobacter kobayashii sp. nov., D. alpinus sp. nov., and D. joshuensis sp. nov. and description of Dictyobacteraceae fam. nov. within the order Ktedonobacterales isolated from Tengu-no-mugimeshi.</title>
        <authorList>
            <person name="Wang C.M."/>
            <person name="Zheng Y."/>
            <person name="Sakai Y."/>
            <person name="Toyoda A."/>
            <person name="Minakuchi Y."/>
            <person name="Abe K."/>
            <person name="Yokota A."/>
            <person name="Yabe S."/>
        </authorList>
    </citation>
    <scope>NUCLEOTIDE SEQUENCE [LARGE SCALE GENOMIC DNA]</scope>
    <source>
        <strain evidence="6">Uno3</strain>
    </source>
</reference>
<dbReference type="GO" id="GO:0016491">
    <property type="term" value="F:oxidoreductase activity"/>
    <property type="evidence" value="ECO:0007669"/>
    <property type="project" value="UniProtKB-KW"/>
</dbReference>
<dbReference type="SUPFAM" id="SSF55469">
    <property type="entry name" value="FMN-dependent nitroreductase-like"/>
    <property type="match status" value="1"/>
</dbReference>